<protein>
    <recommendedName>
        <fullName evidence="2">Lipoprotein</fullName>
    </recommendedName>
</protein>
<evidence type="ECO:0008006" key="2">
    <source>
        <dbReference type="Google" id="ProtNLM"/>
    </source>
</evidence>
<accession>A0A160TS69</accession>
<organism evidence="1">
    <name type="scientific">hydrothermal vent metagenome</name>
    <dbReference type="NCBI Taxonomy" id="652676"/>
    <lineage>
        <taxon>unclassified sequences</taxon>
        <taxon>metagenomes</taxon>
        <taxon>ecological metagenomes</taxon>
    </lineage>
</organism>
<proteinExistence type="predicted"/>
<dbReference type="PROSITE" id="PS51257">
    <property type="entry name" value="PROKAR_LIPOPROTEIN"/>
    <property type="match status" value="1"/>
</dbReference>
<name>A0A160TS69_9ZZZZ</name>
<gene>
    <name evidence="1" type="ORF">MGWOODY_XGa2757</name>
</gene>
<sequence>MTSRLHRQLVLIFVLLLLAGCQTLNQKPDAPRSEIRFYTINSLDQQRELSWLPKRHAEGCFNLPVSLRVFRIAQTGFTSCSIYHSKDCAAVHIQPMVWSGKSRKNSDKQEPTFKMTEGAMWLFSRGREAAVRSWQCSR</sequence>
<reference evidence="1" key="1">
    <citation type="submission" date="2015-10" db="EMBL/GenBank/DDBJ databases">
        <authorList>
            <person name="Gilbert D.G."/>
        </authorList>
    </citation>
    <scope>NUCLEOTIDE SEQUENCE</scope>
</reference>
<dbReference type="EMBL" id="CZRL01000094">
    <property type="protein sequence ID" value="CUS53113.1"/>
    <property type="molecule type" value="Genomic_DNA"/>
</dbReference>
<evidence type="ECO:0000313" key="1">
    <source>
        <dbReference type="EMBL" id="CUS53113.1"/>
    </source>
</evidence>
<dbReference type="AlphaFoldDB" id="A0A160TS69"/>